<evidence type="ECO:0000313" key="3">
    <source>
        <dbReference type="Proteomes" id="UP000004474"/>
    </source>
</evidence>
<keyword evidence="4" id="KW-1185">Reference proteome</keyword>
<dbReference type="AlphaFoldDB" id="K1E4E0"/>
<accession>K1E4E0</accession>
<dbReference type="Proteomes" id="UP000004474">
    <property type="component" value="Unassembled WGS sequence"/>
</dbReference>
<sequence>MWAHALDDFVELVALGEPRPPVLAGVADRLPGHETELELQAVDPVRSASLASGSQEAEESYVDEETVQRIAVVDNVLRRVQAASRCMSSPVRGSAPNQSRIVLRSVRSRDRLMPDAAARLRLKTRSGWSERSSTVRHGPEVRVVSPAVTTPRLRLPRHLLLRCVLILVSKVTSLYRAECGSKVDAQVTIASTVATALST</sequence>
<evidence type="ECO:0000313" key="4">
    <source>
        <dbReference type="Proteomes" id="UP000288711"/>
    </source>
</evidence>
<dbReference type="EMBL" id="ALWX01000068">
    <property type="protein sequence ID" value="EKA60222.1"/>
    <property type="molecule type" value="Genomic_DNA"/>
</dbReference>
<evidence type="ECO:0000313" key="2">
    <source>
        <dbReference type="EMBL" id="RWU83844.1"/>
    </source>
</evidence>
<dbReference type="EMBL" id="PIPF01000007">
    <property type="protein sequence ID" value="RWU83844.1"/>
    <property type="molecule type" value="Genomic_DNA"/>
</dbReference>
<gene>
    <name evidence="1" type="ORF">B277_13714</name>
    <name evidence="2" type="ORF">CWN80_08995</name>
</gene>
<reference evidence="1 3" key="2">
    <citation type="journal article" date="2012" name="J. Bacteriol.">
        <title>Genome Sequence of Janibacter hoylei MTCC8307, Isolated from the Stratospheric Air.</title>
        <authorList>
            <person name="Pawar S.P."/>
            <person name="Dhotre D.P."/>
            <person name="Shetty S.A."/>
            <person name="Chowdhury S.P."/>
            <person name="Chaudhari B.L."/>
            <person name="Shouche Y.S."/>
        </authorList>
    </citation>
    <scope>NUCLEOTIDE SEQUENCE [LARGE SCALE GENOMIC DNA]</scope>
    <source>
        <strain evidence="1 3">PVAS-1</strain>
    </source>
</reference>
<protein>
    <submittedName>
        <fullName evidence="1">Uncharacterized protein</fullName>
    </submittedName>
</protein>
<dbReference type="STRING" id="1210046.B277_13714"/>
<evidence type="ECO:0000313" key="1">
    <source>
        <dbReference type="EMBL" id="EKA60222.1"/>
    </source>
</evidence>
<reference evidence="2" key="3">
    <citation type="submission" date="2017-11" db="EMBL/GenBank/DDBJ databases">
        <authorList>
            <person name="Seuylemezian A."/>
            <person name="Cooper K."/>
            <person name="Vaishampayan P."/>
        </authorList>
    </citation>
    <scope>NUCLEOTIDE SEQUENCE</scope>
    <source>
        <strain evidence="2">PVAS-1</strain>
    </source>
</reference>
<name>K1E4E0_9MICO</name>
<dbReference type="Proteomes" id="UP000288711">
    <property type="component" value="Unassembled WGS sequence"/>
</dbReference>
<proteinExistence type="predicted"/>
<reference evidence="2 4" key="1">
    <citation type="journal article" date="2009" name="Int. J. Syst. Evol. Microbiol.">
        <title>Janibacter hoylei sp. nov., Bacillus isronensis sp. nov. and Bacillus aryabhattai sp. nov., isolated from cryotubes used for collecting air from the upper atmosphere.</title>
        <authorList>
            <person name="Shivaji S."/>
            <person name="Chaturvedi P."/>
            <person name="Begum Z."/>
            <person name="Pindi P.K."/>
            <person name="Manorama R."/>
            <person name="Padmanaban D.A."/>
            <person name="Shouche Y.S."/>
            <person name="Pawar S."/>
            <person name="Vaishampayan P."/>
            <person name="Dutt C.B."/>
            <person name="Datta G.N."/>
            <person name="Manchanda R.K."/>
            <person name="Rao U.R."/>
            <person name="Bhargava P.M."/>
            <person name="Narlikar J.V."/>
        </authorList>
    </citation>
    <scope>NUCLEOTIDE SEQUENCE [LARGE SCALE GENOMIC DNA]</scope>
    <source>
        <strain evidence="2 4">PVAS-1</strain>
    </source>
</reference>
<comment type="caution">
    <text evidence="1">The sequence shown here is derived from an EMBL/GenBank/DDBJ whole genome shotgun (WGS) entry which is preliminary data.</text>
</comment>
<organism evidence="1 3">
    <name type="scientific">Janibacter hoylei PVAS-1</name>
    <dbReference type="NCBI Taxonomy" id="1210046"/>
    <lineage>
        <taxon>Bacteria</taxon>
        <taxon>Bacillati</taxon>
        <taxon>Actinomycetota</taxon>
        <taxon>Actinomycetes</taxon>
        <taxon>Micrococcales</taxon>
        <taxon>Intrasporangiaceae</taxon>
        <taxon>Janibacter</taxon>
    </lineage>
</organism>